<feature type="compositionally biased region" description="Basic and acidic residues" evidence="1">
    <location>
        <begin position="65"/>
        <end position="108"/>
    </location>
</feature>
<sequence length="325" mass="37662">MAVRRTKRESVEPEAGAGRRNPARFGRPKRSYVEVDALEAGGDASPEPRRSKTRRSVAPSPALKVESEEKKPVLSEQQKRERRKPKEDELKQRLVDAREVQQSRRRPAELNATGKMNEVGCFVRKDLASAPQATLVKSDERLATYGSLRLCLLPEKNLGCRSPGRAFVTCDDAEYDINARYTVYVRVSKTARERWQPYGVYKYLWHSFALADDYTRLDDRPDLQEDIIKVFLNYLQRNDIFARWVFENVSLDGTSDETTRYERYVALQAALEEEKRAIIERCLRAGEGLQMFWGVLVWDGPVRQDELRDIMTRRDERRAEEAVEE</sequence>
<feature type="region of interest" description="Disordered" evidence="1">
    <location>
        <begin position="1"/>
        <end position="111"/>
    </location>
</feature>
<proteinExistence type="predicted"/>
<name>A0A061AKS5_RHOTO</name>
<evidence type="ECO:0000313" key="2">
    <source>
        <dbReference type="EMBL" id="CDR38153.1"/>
    </source>
</evidence>
<gene>
    <name evidence="2" type="ORF">RHTO0S_03e04654g</name>
</gene>
<evidence type="ECO:0000256" key="1">
    <source>
        <dbReference type="SAM" id="MobiDB-lite"/>
    </source>
</evidence>
<dbReference type="AlphaFoldDB" id="A0A061AKS5"/>
<protein>
    <submittedName>
        <fullName evidence="2">RHTO0S03e04654g2_1</fullName>
    </submittedName>
</protein>
<accession>A0A061AKS5</accession>
<organism evidence="2">
    <name type="scientific">Rhodotorula toruloides</name>
    <name type="common">Yeast</name>
    <name type="synonym">Rhodosporidium toruloides</name>
    <dbReference type="NCBI Taxonomy" id="5286"/>
    <lineage>
        <taxon>Eukaryota</taxon>
        <taxon>Fungi</taxon>
        <taxon>Dikarya</taxon>
        <taxon>Basidiomycota</taxon>
        <taxon>Pucciniomycotina</taxon>
        <taxon>Microbotryomycetes</taxon>
        <taxon>Sporidiobolales</taxon>
        <taxon>Sporidiobolaceae</taxon>
        <taxon>Rhodotorula</taxon>
    </lineage>
</organism>
<dbReference type="EMBL" id="LK052938">
    <property type="protein sequence ID" value="CDR38153.1"/>
    <property type="molecule type" value="Genomic_DNA"/>
</dbReference>
<reference evidence="2" key="1">
    <citation type="journal article" date="2014" name="Genome Announc.">
        <title>Draft genome sequence of Rhodosporidium toruloides CECT1137, an oleaginous yeast of biotechnological interest.</title>
        <authorList>
            <person name="Morin N."/>
            <person name="Calcas X."/>
            <person name="Devillers H."/>
            <person name="Durrens P."/>
            <person name="Sherman D.J."/>
            <person name="Nicaud J.-M."/>
            <person name="Neuveglise C."/>
        </authorList>
    </citation>
    <scope>NUCLEOTIDE SEQUENCE</scope>
    <source>
        <strain evidence="2">CECT1137</strain>
    </source>
</reference>